<dbReference type="AlphaFoldDB" id="A0A2S7DWF0"/>
<accession>A0A2S7DWF0</accession>
<dbReference type="Gene3D" id="2.180.10.10">
    <property type="entry name" value="RHS repeat-associated core"/>
    <property type="match status" value="1"/>
</dbReference>
<name>A0A2S7DWF0_9XANT</name>
<sequence length="937" mass="102233">MENAMELGTERRQLRAIGLMLAALAGLFPAAGIAEDVYDDYGKLIQSGAVVRSPGGQLFGENINLYTGSMEIVQTDVDLKGNNALQVRIGRRFSVGSPTKGHFKLWDLDIPYMHGVFGFPGGNIAPDGWVVNGTRETAYNRCSRYSVPPAFENQGGFFDPSEFWRGSFLYRPGSGDQELLQASAQALRPSDGRTYPIVLKDGSAVRCLASLDGASETSARGEGFELVDTQGSVYAFNHMVSRSYPPLSKSSPAPQANSVGMASAGGVGMRTAGIGNIVPMVAKNYILVRKEVLIYPTRVTDRFGNTVVYNWNPGAPWQLLSIVASDGRRIDLSYAGGDGSIITSVSTGGRTWSYGYSDTVDTVTLPDGSGWTFDLVALSRARVTYGQPPGCDNIRPWSRSNVVGSITAPTGARSDYTLNSMLMGRSWVPRMCNIQDAYSEIPYQFYVMAVTSRRISGPGLPAQGLTWSYDYGSPNNCWKPGTNPNPSDPSKYVECNAGSPITRDITVKDPAGQATRYRFGNRHWSNEGLLLQQDFGWNGSTAKRSKVSDYAAFDAAPYAARTMYPAGDYGDNTVAARQRPVRQVITIDNGDQFVWRIADCNGQPCFDEFARPTRVERFSPWHSRTDDTTYYDERGAWVLGQTAIARNVNTGIVTSQVDYGSNALPQTQRRNGKLIATYTYNPDGTLAQVKDGLGNATTLSGWKRGIPQTVANPDGTAKSASVDDNGWIRQTNDENGFATTYGYDAMGRLTGTSYPSGDSTAWNSTAQAFERVGGDEYGIAAGHWRQTVTTGNAQKITYFDALWQPLLIREYDAANVAGTLRVKRFVYDHEGRAVFASYPSNSEAANTGVWTEFDVMGRPTAVSQDSEQGLLTTVTQYLPSLQTLVTNPRGAQTRTSYQAFDQPVYDAPVFVELPESARTSIIRDVFGKPIKIERGAR</sequence>
<organism evidence="1 2">
    <name type="scientific">Xanthomonas cucurbitae</name>
    <dbReference type="NCBI Taxonomy" id="56453"/>
    <lineage>
        <taxon>Bacteria</taxon>
        <taxon>Pseudomonadati</taxon>
        <taxon>Pseudomonadota</taxon>
        <taxon>Gammaproteobacteria</taxon>
        <taxon>Lysobacterales</taxon>
        <taxon>Lysobacteraceae</taxon>
        <taxon>Xanthomonas</taxon>
    </lineage>
</organism>
<dbReference type="InterPro" id="IPR031325">
    <property type="entry name" value="RHS_repeat"/>
</dbReference>
<gene>
    <name evidence="1" type="ORF">XcuCFBP2542_02785</name>
</gene>
<dbReference type="EMBL" id="MDED01000003">
    <property type="protein sequence ID" value="PPU78172.1"/>
    <property type="molecule type" value="Genomic_DNA"/>
</dbReference>
<dbReference type="Proteomes" id="UP000239561">
    <property type="component" value="Unassembled WGS sequence"/>
</dbReference>
<comment type="caution">
    <text evidence="1">The sequence shown here is derived from an EMBL/GenBank/DDBJ whole genome shotgun (WGS) entry which is preliminary data.</text>
</comment>
<evidence type="ECO:0000313" key="2">
    <source>
        <dbReference type="Proteomes" id="UP000239561"/>
    </source>
</evidence>
<evidence type="ECO:0000313" key="1">
    <source>
        <dbReference type="EMBL" id="PPU78172.1"/>
    </source>
</evidence>
<dbReference type="Pfam" id="PF05593">
    <property type="entry name" value="RHS_repeat"/>
    <property type="match status" value="1"/>
</dbReference>
<protein>
    <submittedName>
        <fullName evidence="1">Type IV secretion protein Rhs</fullName>
    </submittedName>
</protein>
<reference evidence="1 2" key="1">
    <citation type="submission" date="2016-08" db="EMBL/GenBank/DDBJ databases">
        <authorList>
            <person name="Seilhamer J.J."/>
        </authorList>
    </citation>
    <scope>NUCLEOTIDE SEQUENCE [LARGE SCALE GENOMIC DNA]</scope>
    <source>
        <strain evidence="1 2">CFBP2542</strain>
    </source>
</reference>
<proteinExistence type="predicted"/>
<dbReference type="RefSeq" id="WP_104602105.1">
    <property type="nucleotide sequence ID" value="NZ_CP082217.1"/>
</dbReference>